<name>A0A382JE39_9ZZZZ</name>
<protein>
    <submittedName>
        <fullName evidence="1">Uncharacterized protein</fullName>
    </submittedName>
</protein>
<accession>A0A382JE39</accession>
<dbReference type="EMBL" id="UINC01073532">
    <property type="protein sequence ID" value="SVC09998.1"/>
    <property type="molecule type" value="Genomic_DNA"/>
</dbReference>
<proteinExistence type="predicted"/>
<reference evidence="1" key="1">
    <citation type="submission" date="2018-05" db="EMBL/GenBank/DDBJ databases">
        <authorList>
            <person name="Lanie J.A."/>
            <person name="Ng W.-L."/>
            <person name="Kazmierczak K.M."/>
            <person name="Andrzejewski T.M."/>
            <person name="Davidsen T.M."/>
            <person name="Wayne K.J."/>
            <person name="Tettelin H."/>
            <person name="Glass J.I."/>
            <person name="Rusch D."/>
            <person name="Podicherti R."/>
            <person name="Tsui H.-C.T."/>
            <person name="Winkler M.E."/>
        </authorList>
    </citation>
    <scope>NUCLEOTIDE SEQUENCE</scope>
</reference>
<gene>
    <name evidence="1" type="ORF">METZ01_LOCUS262852</name>
</gene>
<organism evidence="1">
    <name type="scientific">marine metagenome</name>
    <dbReference type="NCBI Taxonomy" id="408172"/>
    <lineage>
        <taxon>unclassified sequences</taxon>
        <taxon>metagenomes</taxon>
        <taxon>ecological metagenomes</taxon>
    </lineage>
</organism>
<sequence>MNKITAYIVLVLFVVVFHFGQNAHSASSAITEPPADMSGINEMHKVLLKKNSKFRFGTHADPKVITLGPKKGGKPGFKPYKGKHSLDIDMPLDTPILAPIDMTFIGFKNNSAKKKKKMKPFDDLEMCFESNTKDWTGMIVCFYHLRTSPLMKGHLVNDECSRIENYDNAKIANGGGRTFFLMNDAIWGETHKSSRDPKPCEAELGKQIKRGEVIAFSGQVGKHEFSSIKIKVKSDKQNPLMLKKKAQGDIYLHWVQPAKFFYWKCFTPQTEFSEGVLAYPFQCNK</sequence>
<dbReference type="AlphaFoldDB" id="A0A382JE39"/>
<evidence type="ECO:0000313" key="1">
    <source>
        <dbReference type="EMBL" id="SVC09998.1"/>
    </source>
</evidence>